<protein>
    <submittedName>
        <fullName evidence="1">Uncharacterized protein</fullName>
    </submittedName>
</protein>
<proteinExistence type="predicted"/>
<dbReference type="Proteomes" id="UP000179243">
    <property type="component" value="Unassembled WGS sequence"/>
</dbReference>
<sequence length="100" mass="11877">MRTHQEINERSRALAAAVVQRIDMDADRAGLEHARTVCRRWLESHSEGCVREWCSILQNPWAKIRSILLDQSEEGNRLRQNSPFCGILTPRERWEIYRRF</sequence>
<dbReference type="EMBL" id="MFYX01000136">
    <property type="protein sequence ID" value="OGK01002.1"/>
    <property type="molecule type" value="Genomic_DNA"/>
</dbReference>
<evidence type="ECO:0000313" key="1">
    <source>
        <dbReference type="EMBL" id="OGK01002.1"/>
    </source>
</evidence>
<organism evidence="1 2">
    <name type="scientific">Candidatus Raymondbacteria bacterium RIFOXYD12_FULL_49_13</name>
    <dbReference type="NCBI Taxonomy" id="1817890"/>
    <lineage>
        <taxon>Bacteria</taxon>
        <taxon>Raymondiibacteriota</taxon>
    </lineage>
</organism>
<accession>A0A1F7F363</accession>
<dbReference type="AlphaFoldDB" id="A0A1F7F363"/>
<name>A0A1F7F363_UNCRA</name>
<reference evidence="1 2" key="1">
    <citation type="journal article" date="2016" name="Nat. Commun.">
        <title>Thousands of microbial genomes shed light on interconnected biogeochemical processes in an aquifer system.</title>
        <authorList>
            <person name="Anantharaman K."/>
            <person name="Brown C.T."/>
            <person name="Hug L.A."/>
            <person name="Sharon I."/>
            <person name="Castelle C.J."/>
            <person name="Probst A.J."/>
            <person name="Thomas B.C."/>
            <person name="Singh A."/>
            <person name="Wilkins M.J."/>
            <person name="Karaoz U."/>
            <person name="Brodie E.L."/>
            <person name="Williams K.H."/>
            <person name="Hubbard S.S."/>
            <person name="Banfield J.F."/>
        </authorList>
    </citation>
    <scope>NUCLEOTIDE SEQUENCE [LARGE SCALE GENOMIC DNA]</scope>
</reference>
<comment type="caution">
    <text evidence="1">The sequence shown here is derived from an EMBL/GenBank/DDBJ whole genome shotgun (WGS) entry which is preliminary data.</text>
</comment>
<gene>
    <name evidence="1" type="ORF">A2519_17260</name>
</gene>
<evidence type="ECO:0000313" key="2">
    <source>
        <dbReference type="Proteomes" id="UP000179243"/>
    </source>
</evidence>